<evidence type="ECO:0000313" key="1">
    <source>
        <dbReference type="EMBL" id="CAG2233528.1"/>
    </source>
</evidence>
<reference evidence="1" key="1">
    <citation type="submission" date="2021-03" db="EMBL/GenBank/DDBJ databases">
        <authorList>
            <person name="Bekaert M."/>
        </authorList>
    </citation>
    <scope>NUCLEOTIDE SEQUENCE</scope>
</reference>
<comment type="caution">
    <text evidence="1">The sequence shown here is derived from an EMBL/GenBank/DDBJ whole genome shotgun (WGS) entry which is preliminary data.</text>
</comment>
<protein>
    <recommendedName>
        <fullName evidence="3">Reverse transcriptase domain-containing protein</fullName>
    </recommendedName>
</protein>
<proteinExistence type="predicted"/>
<accession>A0A8S3TQ24</accession>
<keyword evidence="2" id="KW-1185">Reference proteome</keyword>
<dbReference type="OrthoDB" id="10062389at2759"/>
<dbReference type="AlphaFoldDB" id="A0A8S3TQ24"/>
<dbReference type="PANTHER" id="PTHR33332">
    <property type="entry name" value="REVERSE TRANSCRIPTASE DOMAIN-CONTAINING PROTEIN"/>
    <property type="match status" value="1"/>
</dbReference>
<dbReference type="EMBL" id="CAJPWZ010002208">
    <property type="protein sequence ID" value="CAG2233528.1"/>
    <property type="molecule type" value="Genomic_DNA"/>
</dbReference>
<organism evidence="1 2">
    <name type="scientific">Mytilus edulis</name>
    <name type="common">Blue mussel</name>
    <dbReference type="NCBI Taxonomy" id="6550"/>
    <lineage>
        <taxon>Eukaryota</taxon>
        <taxon>Metazoa</taxon>
        <taxon>Spiralia</taxon>
        <taxon>Lophotrochozoa</taxon>
        <taxon>Mollusca</taxon>
        <taxon>Bivalvia</taxon>
        <taxon>Autobranchia</taxon>
        <taxon>Pteriomorphia</taxon>
        <taxon>Mytilida</taxon>
        <taxon>Mytiloidea</taxon>
        <taxon>Mytilidae</taxon>
        <taxon>Mytilinae</taxon>
        <taxon>Mytilus</taxon>
    </lineage>
</organism>
<sequence length="203" mass="23274">METKSSEIYREFCKSRNKVKSLTTQISSQDEREGNAKLLHDVCNALSTLITIIFNTSLKEKTIPQDWKEGCITAIYKKGNRKQASNYRPHLYCPPQTTDWKLKSYGIAEEKISWVTSLASGRKQRDKYVSLNSSFSEFKQVTSGIPHSSVLGPILFVIYINDLQETLDSYCYMFADDTKVFRPIPTTDDNDALHTDLSHLETW</sequence>
<evidence type="ECO:0000313" key="2">
    <source>
        <dbReference type="Proteomes" id="UP000683360"/>
    </source>
</evidence>
<gene>
    <name evidence="1" type="ORF">MEDL_46181</name>
</gene>
<name>A0A8S3TQ24_MYTED</name>
<dbReference type="Proteomes" id="UP000683360">
    <property type="component" value="Unassembled WGS sequence"/>
</dbReference>
<evidence type="ECO:0008006" key="3">
    <source>
        <dbReference type="Google" id="ProtNLM"/>
    </source>
</evidence>